<feature type="compositionally biased region" description="Basic and acidic residues" evidence="1">
    <location>
        <begin position="1"/>
        <end position="27"/>
    </location>
</feature>
<proteinExistence type="predicted"/>
<comment type="caution">
    <text evidence="2">The sequence shown here is derived from an EMBL/GenBank/DDBJ whole genome shotgun (WGS) entry which is preliminary data.</text>
</comment>
<feature type="region of interest" description="Disordered" evidence="1">
    <location>
        <begin position="1"/>
        <end position="62"/>
    </location>
</feature>
<sequence length="81" mass="9177">MIPCSDDVHHMRDEWRLPLKQRQHESASKANRQLVKRNPPSSSRGTDLRISSPNTFTQNGSTGEVNLLILSNLDMHSSHSK</sequence>
<reference evidence="2" key="1">
    <citation type="submission" date="2018-11" db="EMBL/GenBank/DDBJ databases">
        <authorList>
            <consortium name="Pathogen Informatics"/>
        </authorList>
    </citation>
    <scope>NUCLEOTIDE SEQUENCE</scope>
</reference>
<name>A0A3S5CB58_9PLAT</name>
<accession>A0A3S5CB58</accession>
<keyword evidence="3" id="KW-1185">Reference proteome</keyword>
<protein>
    <submittedName>
        <fullName evidence="2">Uncharacterized protein</fullName>
    </submittedName>
</protein>
<feature type="compositionally biased region" description="Polar residues" evidence="1">
    <location>
        <begin position="39"/>
        <end position="62"/>
    </location>
</feature>
<evidence type="ECO:0000256" key="1">
    <source>
        <dbReference type="SAM" id="MobiDB-lite"/>
    </source>
</evidence>
<evidence type="ECO:0000313" key="2">
    <source>
        <dbReference type="EMBL" id="VEL06865.1"/>
    </source>
</evidence>
<evidence type="ECO:0000313" key="3">
    <source>
        <dbReference type="Proteomes" id="UP000784294"/>
    </source>
</evidence>
<gene>
    <name evidence="2" type="ORF">PXEA_LOCUS305</name>
</gene>
<dbReference type="EMBL" id="CAAALY010000536">
    <property type="protein sequence ID" value="VEL06865.1"/>
    <property type="molecule type" value="Genomic_DNA"/>
</dbReference>
<dbReference type="AlphaFoldDB" id="A0A3S5CB58"/>
<dbReference type="Proteomes" id="UP000784294">
    <property type="component" value="Unassembled WGS sequence"/>
</dbReference>
<organism evidence="2 3">
    <name type="scientific">Protopolystoma xenopodis</name>
    <dbReference type="NCBI Taxonomy" id="117903"/>
    <lineage>
        <taxon>Eukaryota</taxon>
        <taxon>Metazoa</taxon>
        <taxon>Spiralia</taxon>
        <taxon>Lophotrochozoa</taxon>
        <taxon>Platyhelminthes</taxon>
        <taxon>Monogenea</taxon>
        <taxon>Polyopisthocotylea</taxon>
        <taxon>Polystomatidea</taxon>
        <taxon>Polystomatidae</taxon>
        <taxon>Protopolystoma</taxon>
    </lineage>
</organism>